<evidence type="ECO:0000256" key="5">
    <source>
        <dbReference type="ARBA" id="ARBA00023014"/>
    </source>
</evidence>
<dbReference type="GO" id="GO:0046872">
    <property type="term" value="F:metal ion binding"/>
    <property type="evidence" value="ECO:0007669"/>
    <property type="project" value="UniProtKB-KW"/>
</dbReference>
<dbReference type="SFLD" id="SFLDG01384">
    <property type="entry name" value="thioether_bond_formation_requi"/>
    <property type="match status" value="1"/>
</dbReference>
<dbReference type="PANTHER" id="PTHR43273">
    <property type="entry name" value="ANAEROBIC SULFATASE-MATURATING ENZYME HOMOLOG ASLB-RELATED"/>
    <property type="match status" value="1"/>
</dbReference>
<reference evidence="8 9" key="1">
    <citation type="submission" date="2017-11" db="EMBL/GenBank/DDBJ databases">
        <title>Taxonomic description and genome sequences of Spirosoma HA7 sp. nov., isolated from pollen microhabitat of Corylus avellana.</title>
        <authorList>
            <person name="Ambika Manirajan B."/>
            <person name="Suarez C."/>
            <person name="Ratering S."/>
            <person name="Geissler-Plaum R."/>
            <person name="Cardinale M."/>
            <person name="Sylvia S."/>
        </authorList>
    </citation>
    <scope>NUCLEOTIDE SEQUENCE [LARGE SCALE GENOMIC DNA]</scope>
    <source>
        <strain evidence="8 9">HA7</strain>
    </source>
</reference>
<evidence type="ECO:0000256" key="2">
    <source>
        <dbReference type="ARBA" id="ARBA00022691"/>
    </source>
</evidence>
<dbReference type="InterPro" id="IPR023885">
    <property type="entry name" value="4Fe4S-binding_SPASM_dom"/>
</dbReference>
<name>A0A2K8YX02_9BACT</name>
<dbReference type="EMBL" id="CP025096">
    <property type="protein sequence ID" value="AUD02162.1"/>
    <property type="molecule type" value="Genomic_DNA"/>
</dbReference>
<evidence type="ECO:0000256" key="6">
    <source>
        <dbReference type="ARBA" id="ARBA00023601"/>
    </source>
</evidence>
<gene>
    <name evidence="8" type="ORF">CWM47_10220</name>
</gene>
<dbReference type="InterPro" id="IPR007197">
    <property type="entry name" value="rSAM"/>
</dbReference>
<dbReference type="KEGG" id="spir:CWM47_10220"/>
<dbReference type="Gene3D" id="3.20.20.70">
    <property type="entry name" value="Aldolase class I"/>
    <property type="match status" value="1"/>
</dbReference>
<dbReference type="GO" id="GO:0051536">
    <property type="term" value="F:iron-sulfur cluster binding"/>
    <property type="evidence" value="ECO:0007669"/>
    <property type="project" value="UniProtKB-KW"/>
</dbReference>
<dbReference type="RefSeq" id="WP_100987881.1">
    <property type="nucleotide sequence ID" value="NZ_CP025096.1"/>
</dbReference>
<evidence type="ECO:0000256" key="1">
    <source>
        <dbReference type="ARBA" id="ARBA00001966"/>
    </source>
</evidence>
<comment type="similarity">
    <text evidence="6">Belongs to the radical SAM superfamily. Anaerobic sulfatase-maturating enzyme family.</text>
</comment>
<dbReference type="Pfam" id="PF04055">
    <property type="entry name" value="Radical_SAM"/>
    <property type="match status" value="1"/>
</dbReference>
<protein>
    <submittedName>
        <fullName evidence="8">Radical SAM protein</fullName>
    </submittedName>
</protein>
<organism evidence="8 9">
    <name type="scientific">Spirosoma pollinicola</name>
    <dbReference type="NCBI Taxonomy" id="2057025"/>
    <lineage>
        <taxon>Bacteria</taxon>
        <taxon>Pseudomonadati</taxon>
        <taxon>Bacteroidota</taxon>
        <taxon>Cytophagia</taxon>
        <taxon>Cytophagales</taxon>
        <taxon>Cytophagaceae</taxon>
        <taxon>Spirosoma</taxon>
    </lineage>
</organism>
<dbReference type="SFLD" id="SFLDS00029">
    <property type="entry name" value="Radical_SAM"/>
    <property type="match status" value="1"/>
</dbReference>
<dbReference type="InterPro" id="IPR058240">
    <property type="entry name" value="rSAM_sf"/>
</dbReference>
<proteinExistence type="inferred from homology"/>
<dbReference type="GO" id="GO:0016491">
    <property type="term" value="F:oxidoreductase activity"/>
    <property type="evidence" value="ECO:0007669"/>
    <property type="project" value="InterPro"/>
</dbReference>
<dbReference type="Proteomes" id="UP000232883">
    <property type="component" value="Chromosome"/>
</dbReference>
<dbReference type="CDD" id="cd01335">
    <property type="entry name" value="Radical_SAM"/>
    <property type="match status" value="1"/>
</dbReference>
<dbReference type="NCBIfam" id="TIGR04085">
    <property type="entry name" value="rSAM_more_4Fe4S"/>
    <property type="match status" value="1"/>
</dbReference>
<feature type="domain" description="Radical SAM core" evidence="7">
    <location>
        <begin position="101"/>
        <end position="255"/>
    </location>
</feature>
<dbReference type="InterPro" id="IPR023867">
    <property type="entry name" value="Sulphatase_maturase_rSAM"/>
</dbReference>
<evidence type="ECO:0000259" key="7">
    <source>
        <dbReference type="Pfam" id="PF04055"/>
    </source>
</evidence>
<keyword evidence="4" id="KW-0408">Iron</keyword>
<dbReference type="SUPFAM" id="SSF102114">
    <property type="entry name" value="Radical SAM enzymes"/>
    <property type="match status" value="1"/>
</dbReference>
<comment type="cofactor">
    <cofactor evidence="1">
        <name>[4Fe-4S] cluster</name>
        <dbReference type="ChEBI" id="CHEBI:49883"/>
    </cofactor>
</comment>
<evidence type="ECO:0000313" key="8">
    <source>
        <dbReference type="EMBL" id="AUD02162.1"/>
    </source>
</evidence>
<evidence type="ECO:0000256" key="4">
    <source>
        <dbReference type="ARBA" id="ARBA00023004"/>
    </source>
</evidence>
<dbReference type="InterPro" id="IPR013785">
    <property type="entry name" value="Aldolase_TIM"/>
</dbReference>
<dbReference type="OrthoDB" id="9808591at2"/>
<accession>A0A2K8YX02</accession>
<dbReference type="SFLD" id="SFLDG01386">
    <property type="entry name" value="main_SPASM_domain-containing"/>
    <property type="match status" value="1"/>
</dbReference>
<keyword evidence="3" id="KW-0479">Metal-binding</keyword>
<dbReference type="PANTHER" id="PTHR43273:SF3">
    <property type="entry name" value="ANAEROBIC SULFATASE-MATURATING ENZYME HOMOLOG ASLB-RELATED"/>
    <property type="match status" value="1"/>
</dbReference>
<keyword evidence="9" id="KW-1185">Reference proteome</keyword>
<dbReference type="SFLD" id="SFLDG01067">
    <property type="entry name" value="SPASM/twitch_domain_containing"/>
    <property type="match status" value="1"/>
</dbReference>
<dbReference type="AlphaFoldDB" id="A0A2K8YX02"/>
<evidence type="ECO:0000313" key="9">
    <source>
        <dbReference type="Proteomes" id="UP000232883"/>
    </source>
</evidence>
<keyword evidence="5" id="KW-0411">Iron-sulfur</keyword>
<keyword evidence="2" id="KW-0949">S-adenosyl-L-methionine</keyword>
<sequence length="442" mass="49798">MLIPFKSPHLLIRPIDENYFYAVNCAYPNSLRVLNRAQYDIIRAIDNRTSVKALGKQLSIPTDTLNGFLRLLSQTEIIRFDDQFSEPKKPASPKSLNFWIHTTNRCNLSCSYCYISTLNTTSGMIDTTRRQLLNKLVETVTKRELSSIKLRLAGGEPLTQFKSWQAFIPEARNALNALRCDLTFSFISNLTILTDEMVDFSKEHNISYGVSLDGLASDHDATRTFRSGTGSFNIVDRNLRTLIAHNIPVSTNTVVTNCNLEGLPGLTRYLIGLDIPFRYSIVKGEAIDSELLETCLLTSYAIMGEAIQGGWRFSSRHQFCDLKPNELGFQTCASGFSGGAIYVDGTLNYCHVHFGDETQLSHSIFETGLDLVDMIEQGSHYEDMKSPDCLSCRYKSVCTSGCAVYRINGKDPHCGLYHKVIPLIYELQARERLKVLQYYGMM</sequence>
<evidence type="ECO:0000256" key="3">
    <source>
        <dbReference type="ARBA" id="ARBA00022723"/>
    </source>
</evidence>